<organism evidence="1 2">
    <name type="scientific">Dyella mobilis</name>
    <dbReference type="NCBI Taxonomy" id="1849582"/>
    <lineage>
        <taxon>Bacteria</taxon>
        <taxon>Pseudomonadati</taxon>
        <taxon>Pseudomonadota</taxon>
        <taxon>Gammaproteobacteria</taxon>
        <taxon>Lysobacterales</taxon>
        <taxon>Rhodanobacteraceae</taxon>
        <taxon>Dyella</taxon>
    </lineage>
</organism>
<sequence length="163" mass="18418">MKALPETVTFPWLGVSVPVQVDSDFATGEERIALDNIGLWTPSLKISLERACFADYLTKVYEIGAEPPTVPVIKRPQDIWRHITINSVRLEGKAHVIVYAVPSWHEDLHHEWCIEGTDTLHYVVQFLACSAEGYDIIDSTNSARGYDAVIERFSHIPQSWPSQ</sequence>
<gene>
    <name evidence="1" type="ORF">ISS99_07575</name>
</gene>
<evidence type="ECO:0000313" key="2">
    <source>
        <dbReference type="Proteomes" id="UP001430193"/>
    </source>
</evidence>
<comment type="caution">
    <text evidence="1">The sequence shown here is derived from an EMBL/GenBank/DDBJ whole genome shotgun (WGS) entry which is preliminary data.</text>
</comment>
<dbReference type="EMBL" id="JADIKF010000037">
    <property type="protein sequence ID" value="MBM7129380.1"/>
    <property type="molecule type" value="Genomic_DNA"/>
</dbReference>
<proteinExistence type="predicted"/>
<keyword evidence="2" id="KW-1185">Reference proteome</keyword>
<protein>
    <submittedName>
        <fullName evidence="1">Uncharacterized protein</fullName>
    </submittedName>
</protein>
<dbReference type="RefSeq" id="WP_204630985.1">
    <property type="nucleotide sequence ID" value="NZ_BSOC01000004.1"/>
</dbReference>
<name>A0ABS2KE97_9GAMM</name>
<accession>A0ABS2KE97</accession>
<reference evidence="1" key="1">
    <citation type="submission" date="2020-10" db="EMBL/GenBank/DDBJ databases">
        <title>Phylogeny of dyella-like bacteria.</title>
        <authorList>
            <person name="Fu J."/>
        </authorList>
    </citation>
    <scope>NUCLEOTIDE SEQUENCE</scope>
    <source>
        <strain evidence="1">DHON07</strain>
    </source>
</reference>
<dbReference type="Proteomes" id="UP001430193">
    <property type="component" value="Unassembled WGS sequence"/>
</dbReference>
<evidence type="ECO:0000313" key="1">
    <source>
        <dbReference type="EMBL" id="MBM7129380.1"/>
    </source>
</evidence>